<gene>
    <name evidence="1" type="ORF">GCM10022212_02690</name>
</gene>
<dbReference type="Proteomes" id="UP001501353">
    <property type="component" value="Unassembled WGS sequence"/>
</dbReference>
<dbReference type="EMBL" id="BAAAZE010000002">
    <property type="protein sequence ID" value="GAA4012488.1"/>
    <property type="molecule type" value="Genomic_DNA"/>
</dbReference>
<reference evidence="2" key="1">
    <citation type="journal article" date="2019" name="Int. J. Syst. Evol. Microbiol.">
        <title>The Global Catalogue of Microorganisms (GCM) 10K type strain sequencing project: providing services to taxonomists for standard genome sequencing and annotation.</title>
        <authorList>
            <consortium name="The Broad Institute Genomics Platform"/>
            <consortium name="The Broad Institute Genome Sequencing Center for Infectious Disease"/>
            <person name="Wu L."/>
            <person name="Ma J."/>
        </authorList>
    </citation>
    <scope>NUCLEOTIDE SEQUENCE [LARGE SCALE GENOMIC DNA]</scope>
    <source>
        <strain evidence="2">JCM 16673</strain>
    </source>
</reference>
<proteinExistence type="predicted"/>
<accession>A0ABP7SJC1</accession>
<name>A0ABP7SJC1_9BURK</name>
<sequence length="121" mass="14328">MMAIVKGIWIDSATISLETYSPNDRECFGLWINLRVGQNEEEGSHDYQLLVCTPDWLKKEYFFKKAVWGRHMLIVFEYDLDVIKNEIYRCIESCVGTDWPTITQKVAKFAAWEFEDYQRTT</sequence>
<comment type="caution">
    <text evidence="1">The sequence shown here is derived from an EMBL/GenBank/DDBJ whole genome shotgun (WGS) entry which is preliminary data.</text>
</comment>
<organism evidence="1 2">
    <name type="scientific">Actimicrobium antarcticum</name>
    <dbReference type="NCBI Taxonomy" id="1051899"/>
    <lineage>
        <taxon>Bacteria</taxon>
        <taxon>Pseudomonadati</taxon>
        <taxon>Pseudomonadota</taxon>
        <taxon>Betaproteobacteria</taxon>
        <taxon>Burkholderiales</taxon>
        <taxon>Oxalobacteraceae</taxon>
        <taxon>Actimicrobium</taxon>
    </lineage>
</organism>
<protein>
    <submittedName>
        <fullName evidence="1">Immunity 8 family protein</fullName>
    </submittedName>
</protein>
<dbReference type="InterPro" id="IPR028964">
    <property type="entry name" value="Imm8"/>
</dbReference>
<keyword evidence="2" id="KW-1185">Reference proteome</keyword>
<evidence type="ECO:0000313" key="2">
    <source>
        <dbReference type="Proteomes" id="UP001501353"/>
    </source>
</evidence>
<dbReference type="Pfam" id="PF15586">
    <property type="entry name" value="Imm8"/>
    <property type="match status" value="1"/>
</dbReference>
<evidence type="ECO:0000313" key="1">
    <source>
        <dbReference type="EMBL" id="GAA4012488.1"/>
    </source>
</evidence>